<dbReference type="STRING" id="1043005.A0A074Y082"/>
<organism evidence="3 4">
    <name type="scientific">Aureobasidium subglaciale (strain EXF-2481)</name>
    <name type="common">Aureobasidium pullulans var. subglaciale</name>
    <dbReference type="NCBI Taxonomy" id="1043005"/>
    <lineage>
        <taxon>Eukaryota</taxon>
        <taxon>Fungi</taxon>
        <taxon>Dikarya</taxon>
        <taxon>Ascomycota</taxon>
        <taxon>Pezizomycotina</taxon>
        <taxon>Dothideomycetes</taxon>
        <taxon>Dothideomycetidae</taxon>
        <taxon>Dothideales</taxon>
        <taxon>Saccotheciaceae</taxon>
        <taxon>Aureobasidium</taxon>
    </lineage>
</organism>
<evidence type="ECO:0000313" key="4">
    <source>
        <dbReference type="Proteomes" id="UP000030641"/>
    </source>
</evidence>
<dbReference type="OrthoDB" id="4757095at2759"/>
<dbReference type="PANTHER" id="PTHR38790">
    <property type="entry name" value="2EXR DOMAIN-CONTAINING PROTEIN-RELATED"/>
    <property type="match status" value="1"/>
</dbReference>
<dbReference type="InterPro" id="IPR056632">
    <property type="entry name" value="DUF7730"/>
</dbReference>
<gene>
    <name evidence="3" type="ORF">AUEXF2481DRAFT_8908</name>
</gene>
<feature type="compositionally biased region" description="Basic and acidic residues" evidence="1">
    <location>
        <begin position="425"/>
        <end position="437"/>
    </location>
</feature>
<evidence type="ECO:0000313" key="3">
    <source>
        <dbReference type="EMBL" id="KEQ91115.1"/>
    </source>
</evidence>
<reference evidence="3 4" key="1">
    <citation type="journal article" date="2014" name="BMC Genomics">
        <title>Genome sequencing of four Aureobasidium pullulans varieties: biotechnological potential, stress tolerance, and description of new species.</title>
        <authorList>
            <person name="Gostin Ar C."/>
            <person name="Ohm R.A."/>
            <person name="Kogej T."/>
            <person name="Sonjak S."/>
            <person name="Turk M."/>
            <person name="Zajc J."/>
            <person name="Zalar P."/>
            <person name="Grube M."/>
            <person name="Sun H."/>
            <person name="Han J."/>
            <person name="Sharma A."/>
            <person name="Chiniquy J."/>
            <person name="Ngan C.Y."/>
            <person name="Lipzen A."/>
            <person name="Barry K."/>
            <person name="Grigoriev I.V."/>
            <person name="Gunde-Cimerman N."/>
        </authorList>
    </citation>
    <scope>NUCLEOTIDE SEQUENCE [LARGE SCALE GENOMIC DNA]</scope>
    <source>
        <strain evidence="3 4">EXF-2481</strain>
    </source>
</reference>
<dbReference type="HOGENOM" id="CLU_611078_0_0_1"/>
<dbReference type="AlphaFoldDB" id="A0A074Y082"/>
<protein>
    <recommendedName>
        <fullName evidence="2">DUF7730 domain-containing protein</fullName>
    </recommendedName>
</protein>
<name>A0A074Y082_AURSE</name>
<proteinExistence type="predicted"/>
<dbReference type="EMBL" id="KL584782">
    <property type="protein sequence ID" value="KEQ91115.1"/>
    <property type="molecule type" value="Genomic_DNA"/>
</dbReference>
<feature type="compositionally biased region" description="Basic residues" evidence="1">
    <location>
        <begin position="438"/>
        <end position="458"/>
    </location>
</feature>
<dbReference type="Pfam" id="PF24864">
    <property type="entry name" value="DUF7730"/>
    <property type="match status" value="1"/>
</dbReference>
<sequence>MTSFLYGDEPGLEIESEQVTTRAIAPVILKKRANFPRWLSRLQPGVFKDRIRHSGDLVARPEPVKDTANDAEISVDLPGLLRLPVEIRNQIYGYLFSQRLIVIKHNDPWSRSDDSILNNAIGEYRQPNRAKAIKCLKIVRAKQKVPQSLRRQAMKAKGISYAGIPGRNSEPREGIDWKTTLSSLLLTCKTINAEVGPILYGITTFYFDDACRLRAFLKTVHPINLSCITRLHIHVRTHGMPVDATNDVWEQEHIQCWTSIFVTIASKMINLRAISVSLTMRNVTDGLRRAFNPAQPNTDWKTRAGYMLMLQSLSNLSRLEDLRVSIKATDDIMSQYQEMLPHLVFRYWESSNIHPVRSLELQVMNVHREVFEEMQTSLEQAMADVARSKDVNESFVRVALATREYMDYKLDPIGYMVMRELEEKHKKKKEEAKEKKAERKQKKIKDKKQWMRKKRDGY</sequence>
<accession>A0A074Y082</accession>
<dbReference type="GeneID" id="25372088"/>
<dbReference type="Proteomes" id="UP000030641">
    <property type="component" value="Unassembled WGS sequence"/>
</dbReference>
<dbReference type="RefSeq" id="XP_013339536.1">
    <property type="nucleotide sequence ID" value="XM_013484082.1"/>
</dbReference>
<feature type="domain" description="DUF7730" evidence="2">
    <location>
        <begin position="81"/>
        <end position="280"/>
    </location>
</feature>
<evidence type="ECO:0000256" key="1">
    <source>
        <dbReference type="SAM" id="MobiDB-lite"/>
    </source>
</evidence>
<evidence type="ECO:0000259" key="2">
    <source>
        <dbReference type="Pfam" id="PF24864"/>
    </source>
</evidence>
<keyword evidence="4" id="KW-1185">Reference proteome</keyword>
<feature type="region of interest" description="Disordered" evidence="1">
    <location>
        <begin position="425"/>
        <end position="458"/>
    </location>
</feature>
<dbReference type="InParanoid" id="A0A074Y082"/>